<keyword evidence="2" id="KW-1185">Reference proteome</keyword>
<organism evidence="1 2">
    <name type="scientific">Mesonia oceanica</name>
    <dbReference type="NCBI Taxonomy" id="2687242"/>
    <lineage>
        <taxon>Bacteria</taxon>
        <taxon>Pseudomonadati</taxon>
        <taxon>Bacteroidota</taxon>
        <taxon>Flavobacteriia</taxon>
        <taxon>Flavobacteriales</taxon>
        <taxon>Flavobacteriaceae</taxon>
        <taxon>Mesonia</taxon>
    </lineage>
</organism>
<gene>
    <name evidence="1" type="ORF">FVB9532_03587</name>
</gene>
<comment type="caution">
    <text evidence="1">The sequence shown here is derived from an EMBL/GenBank/DDBJ whole genome shotgun (WGS) entry which is preliminary data.</text>
</comment>
<evidence type="ECO:0000313" key="2">
    <source>
        <dbReference type="Proteomes" id="UP000356253"/>
    </source>
</evidence>
<dbReference type="Proteomes" id="UP000356253">
    <property type="component" value="Unassembled WGS sequence"/>
</dbReference>
<name>A0AC61YD35_9FLAO</name>
<proteinExistence type="predicted"/>
<accession>A0AC61YD35</accession>
<sequence length="46" mass="5002">MISVIIFANITANDSGYIKFGILKSLSCPPNVIFLVTVSSILRTFP</sequence>
<dbReference type="EMBL" id="CABVMM010000017">
    <property type="protein sequence ID" value="VVV02289.1"/>
    <property type="molecule type" value="Genomic_DNA"/>
</dbReference>
<protein>
    <submittedName>
        <fullName evidence="1">Uncharacterized protein</fullName>
    </submittedName>
</protein>
<evidence type="ECO:0000313" key="1">
    <source>
        <dbReference type="EMBL" id="VVV02289.1"/>
    </source>
</evidence>
<reference evidence="1" key="1">
    <citation type="submission" date="2019-09" db="EMBL/GenBank/DDBJ databases">
        <authorList>
            <person name="Rodrigo-Torres L."/>
            <person name="Arahal R. D."/>
            <person name="Lucena T."/>
        </authorList>
    </citation>
    <scope>NUCLEOTIDE SEQUENCE</scope>
    <source>
        <strain evidence="1">ISS653</strain>
    </source>
</reference>